<gene>
    <name evidence="1" type="ORF">HMPREF1991_02161</name>
</gene>
<sequence length="1065" mass="117572">MRKMFLHVKGGGKFIAALLLGVFINCISGKAQNVTVSEKTGSMICSQTSYEGGSTETGFGAGGFATWKHFQLPLTMTVSDLTDLSPNGQLAVHANNLYNAGVDKGIQLFGGTIRDGYMTLALPKGYRFTGYKIIVQNNVSTFGHGSKALNIQHTHNFYFGETTSAFDFKAGFYCDLQKNVSNTEYTVERTSMTPGDMGNILYFKIANHPTTHIRGHYVGVTLKYVELTFTPEAPFKISVAPQKEDQTGTSVVQCAFATGKVDLGRISQNTYTGVTRQSYVYREVKDLLAQALFYEKASVDQNLPLDNRSAGSAMGNRSIKSVKSGQNYYFEIQPGQTYFAETPIGTVDQQQNEVPLHYRITAAKVNYAPNTAMPVRPYTLKVYDKTGKNATEINVTEAGSFNLTGLNNDAVKLEVVGGAGLVNLELTLEALDPYINHMELMCNHGDVRISREFVSSDFSVGGGVFYFYIPRDWLNTACNFTFENLKSKYADNTYHDGTTHGNARYSFVKSEYYNLFGNSNNNIYSHPDYAADYDYTKKVYVATAGTKAFKFNNADEVSKMAIATSLKEYPFTLEAYSAAGGTFANVTMTPTEENKDYKTNAFVFTTDETRYNIAPTTATQHRYYAYYDMEIHLVARTYTPSVTFERVYDNSFYGNEENGAFYGATITSQDADGNLGYSSIEAVKQQLEVAIAAGGSNVPVAMDRLLYVDMGRKMQGTYSTNADSWDALKNALAKNALIFLPKNTTHADDNFAYAEEGGTYKASRNIILTDKQPFYSPYKIRVDAANYARYVRELSGKNGQAKKATLMLPFTLALTDGKHVNRGDDCSFEVYTMQPDNCLSVSPEQKEGYDYMKFDGEAHFVKVTGPTTEANKPYMVLVSDEYVPKDGQSFVALQYGADILPTTEHKNKVYLAGEKAKGTGNGTNYVFENRGTYCGAQVQQVFYFANNKYYSSLNLPSDPKQVNIRPFRSYYSFVSSSGAKMATFNVVFGENGETTGINSVKAHADLAVTTANGMLIICAKRAQRVEIFGVNGMSVAKLNLKANETKRVAVASGVYVINGVKVSVQ</sequence>
<name>A0A069QGF9_HOYLO</name>
<evidence type="ECO:0000313" key="1">
    <source>
        <dbReference type="EMBL" id="KDR51747.1"/>
    </source>
</evidence>
<dbReference type="HOGENOM" id="CLU_265260_0_0_10"/>
<dbReference type="PATRIC" id="fig|1122985.7.peg.2240"/>
<evidence type="ECO:0000313" key="2">
    <source>
        <dbReference type="Proteomes" id="UP000027442"/>
    </source>
</evidence>
<accession>A0A069QGF9</accession>
<keyword evidence="2" id="KW-1185">Reference proteome</keyword>
<dbReference type="AlphaFoldDB" id="A0A069QGF9"/>
<protein>
    <submittedName>
        <fullName evidence="1">Uncharacterized protein</fullName>
    </submittedName>
</protein>
<organism evidence="1 2">
    <name type="scientific">Hoylesella loescheii DSM 19665 = JCM 12249 = ATCC 15930</name>
    <dbReference type="NCBI Taxonomy" id="1122985"/>
    <lineage>
        <taxon>Bacteria</taxon>
        <taxon>Pseudomonadati</taxon>
        <taxon>Bacteroidota</taxon>
        <taxon>Bacteroidia</taxon>
        <taxon>Bacteroidales</taxon>
        <taxon>Prevotellaceae</taxon>
        <taxon>Hoylesella</taxon>
    </lineage>
</organism>
<comment type="caution">
    <text evidence="1">The sequence shown here is derived from an EMBL/GenBank/DDBJ whole genome shotgun (WGS) entry which is preliminary data.</text>
</comment>
<proteinExistence type="predicted"/>
<dbReference type="Proteomes" id="UP000027442">
    <property type="component" value="Unassembled WGS sequence"/>
</dbReference>
<reference evidence="1 2" key="1">
    <citation type="submission" date="2013-08" db="EMBL/GenBank/DDBJ databases">
        <authorList>
            <person name="Weinstock G."/>
            <person name="Sodergren E."/>
            <person name="Wylie T."/>
            <person name="Fulton L."/>
            <person name="Fulton R."/>
            <person name="Fronick C."/>
            <person name="O'Laughlin M."/>
            <person name="Godfrey J."/>
            <person name="Miner T."/>
            <person name="Herter B."/>
            <person name="Appelbaum E."/>
            <person name="Cordes M."/>
            <person name="Lek S."/>
            <person name="Wollam A."/>
            <person name="Pepin K.H."/>
            <person name="Palsikar V.B."/>
            <person name="Mitreva M."/>
            <person name="Wilson R.K."/>
        </authorList>
    </citation>
    <scope>NUCLEOTIDE SEQUENCE [LARGE SCALE GENOMIC DNA]</scope>
    <source>
        <strain evidence="1 2">ATCC 15930</strain>
    </source>
</reference>
<dbReference type="RefSeq" id="WP_018967463.1">
    <property type="nucleotide sequence ID" value="NZ_KB899214.1"/>
</dbReference>
<dbReference type="EMBL" id="JNGW01000095">
    <property type="protein sequence ID" value="KDR51747.1"/>
    <property type="molecule type" value="Genomic_DNA"/>
</dbReference>